<dbReference type="AlphaFoldDB" id="A0A2B7YCC8"/>
<proteinExistence type="predicted"/>
<evidence type="ECO:0008006" key="4">
    <source>
        <dbReference type="Google" id="ProtNLM"/>
    </source>
</evidence>
<feature type="signal peptide" evidence="1">
    <location>
        <begin position="1"/>
        <end position="22"/>
    </location>
</feature>
<organism evidence="2 3">
    <name type="scientific">Helicocarpus griseus UAMH5409</name>
    <dbReference type="NCBI Taxonomy" id="1447875"/>
    <lineage>
        <taxon>Eukaryota</taxon>
        <taxon>Fungi</taxon>
        <taxon>Dikarya</taxon>
        <taxon>Ascomycota</taxon>
        <taxon>Pezizomycotina</taxon>
        <taxon>Eurotiomycetes</taxon>
        <taxon>Eurotiomycetidae</taxon>
        <taxon>Onygenales</taxon>
        <taxon>Ajellomycetaceae</taxon>
        <taxon>Helicocarpus</taxon>
    </lineage>
</organism>
<accession>A0A2B7YCC8</accession>
<comment type="caution">
    <text evidence="2">The sequence shown here is derived from an EMBL/GenBank/DDBJ whole genome shotgun (WGS) entry which is preliminary data.</text>
</comment>
<evidence type="ECO:0000313" key="2">
    <source>
        <dbReference type="EMBL" id="PGH18558.1"/>
    </source>
</evidence>
<evidence type="ECO:0000313" key="3">
    <source>
        <dbReference type="Proteomes" id="UP000223968"/>
    </source>
</evidence>
<name>A0A2B7YCC8_9EURO</name>
<sequence length="232" mass="26887">MSNFDFWSPAVSSLALIQYVNAVVGAQGDMQTSDGIINCTSELLRGVRDDFERLQDCLPHTHKRFAEQQIKRTAEELEKARRMVRIDTSRSTGKRRINDICWVLKRKADLQLCLTALHQCHITLLNTRLEMTIWESKMPLIADRFTLEPMAFSYPRLEGINYRQMGLDRDKQSYMNGKPHALPTLLSQRRLVATPSLSPDSSPLTSFQQHSGMEEMSLWLLHKRRDDIRLRK</sequence>
<keyword evidence="1" id="KW-0732">Signal</keyword>
<keyword evidence="3" id="KW-1185">Reference proteome</keyword>
<gene>
    <name evidence="2" type="ORF">AJ79_00337</name>
</gene>
<protein>
    <recommendedName>
        <fullName evidence="4">NACHT-NTPase and P-loop NTPases N-terminal domain-containing protein</fullName>
    </recommendedName>
</protein>
<dbReference type="OrthoDB" id="4181621at2759"/>
<feature type="chain" id="PRO_5012496446" description="NACHT-NTPase and P-loop NTPases N-terminal domain-containing protein" evidence="1">
    <location>
        <begin position="23"/>
        <end position="232"/>
    </location>
</feature>
<dbReference type="EMBL" id="PDNB01000003">
    <property type="protein sequence ID" value="PGH18558.1"/>
    <property type="molecule type" value="Genomic_DNA"/>
</dbReference>
<evidence type="ECO:0000256" key="1">
    <source>
        <dbReference type="SAM" id="SignalP"/>
    </source>
</evidence>
<dbReference type="Proteomes" id="UP000223968">
    <property type="component" value="Unassembled WGS sequence"/>
</dbReference>
<reference evidence="2 3" key="1">
    <citation type="submission" date="2017-10" db="EMBL/GenBank/DDBJ databases">
        <title>Comparative genomics in systemic dimorphic fungi from Ajellomycetaceae.</title>
        <authorList>
            <person name="Munoz J.F."/>
            <person name="Mcewen J.G."/>
            <person name="Clay O.K."/>
            <person name="Cuomo C.A."/>
        </authorList>
    </citation>
    <scope>NUCLEOTIDE SEQUENCE [LARGE SCALE GENOMIC DNA]</scope>
    <source>
        <strain evidence="2 3">UAMH5409</strain>
    </source>
</reference>